<dbReference type="Pfam" id="PF05050">
    <property type="entry name" value="Methyltransf_21"/>
    <property type="match status" value="1"/>
</dbReference>
<dbReference type="GO" id="GO:0031902">
    <property type="term" value="C:late endosome membrane"/>
    <property type="evidence" value="ECO:0007669"/>
    <property type="project" value="TreeGrafter"/>
</dbReference>
<proteinExistence type="predicted"/>
<keyword evidence="1" id="KW-0732">Signal</keyword>
<feature type="signal peptide" evidence="1">
    <location>
        <begin position="1"/>
        <end position="20"/>
    </location>
</feature>
<reference evidence="3" key="1">
    <citation type="submission" date="2021-02" db="EMBL/GenBank/DDBJ databases">
        <authorList>
            <person name="Nowell W R."/>
        </authorList>
    </citation>
    <scope>NUCLEOTIDE SEQUENCE</scope>
    <source>
        <strain evidence="3">Ploen Becks lab</strain>
    </source>
</reference>
<name>A0A814C100_9BILA</name>
<dbReference type="GO" id="GO:0005794">
    <property type="term" value="C:Golgi apparatus"/>
    <property type="evidence" value="ECO:0007669"/>
    <property type="project" value="TreeGrafter"/>
</dbReference>
<comment type="caution">
    <text evidence="3">The sequence shown here is derived from an EMBL/GenBank/DDBJ whole genome shotgun (WGS) entry which is preliminary data.</text>
</comment>
<feature type="chain" id="PRO_5032752829" description="Methyltransferase FkbM domain-containing protein" evidence="1">
    <location>
        <begin position="21"/>
        <end position="314"/>
    </location>
</feature>
<dbReference type="InterPro" id="IPR053202">
    <property type="entry name" value="EGF_Rcpt_Signaling_Reg"/>
</dbReference>
<dbReference type="AlphaFoldDB" id="A0A814C100"/>
<feature type="domain" description="Methyltransferase FkbM" evidence="2">
    <location>
        <begin position="136"/>
        <end position="295"/>
    </location>
</feature>
<dbReference type="InterPro" id="IPR006342">
    <property type="entry name" value="FkbM_mtfrase"/>
</dbReference>
<dbReference type="GO" id="GO:0016197">
    <property type="term" value="P:endosomal transport"/>
    <property type="evidence" value="ECO:0007669"/>
    <property type="project" value="TreeGrafter"/>
</dbReference>
<evidence type="ECO:0000256" key="1">
    <source>
        <dbReference type="SAM" id="SignalP"/>
    </source>
</evidence>
<dbReference type="GO" id="GO:0005789">
    <property type="term" value="C:endoplasmic reticulum membrane"/>
    <property type="evidence" value="ECO:0007669"/>
    <property type="project" value="TreeGrafter"/>
</dbReference>
<dbReference type="PANTHER" id="PTHR34009">
    <property type="entry name" value="PROTEIN STAR"/>
    <property type="match status" value="1"/>
</dbReference>
<dbReference type="GO" id="GO:0005886">
    <property type="term" value="C:plasma membrane"/>
    <property type="evidence" value="ECO:0007669"/>
    <property type="project" value="TreeGrafter"/>
</dbReference>
<protein>
    <recommendedName>
        <fullName evidence="2">Methyltransferase FkbM domain-containing protein</fullName>
    </recommendedName>
</protein>
<dbReference type="SUPFAM" id="SSF53335">
    <property type="entry name" value="S-adenosyl-L-methionine-dependent methyltransferases"/>
    <property type="match status" value="1"/>
</dbReference>
<evidence type="ECO:0000313" key="3">
    <source>
        <dbReference type="EMBL" id="CAF0935361.1"/>
    </source>
</evidence>
<keyword evidence="4" id="KW-1185">Reference proteome</keyword>
<dbReference type="OrthoDB" id="6357215at2759"/>
<evidence type="ECO:0000259" key="2">
    <source>
        <dbReference type="Pfam" id="PF05050"/>
    </source>
</evidence>
<dbReference type="Proteomes" id="UP000663879">
    <property type="component" value="Unassembled WGS sequence"/>
</dbReference>
<dbReference type="PANTHER" id="PTHR34009:SF2">
    <property type="entry name" value="PROTEIN STAR"/>
    <property type="match status" value="1"/>
</dbReference>
<organism evidence="3 4">
    <name type="scientific">Brachionus calyciflorus</name>
    <dbReference type="NCBI Taxonomy" id="104777"/>
    <lineage>
        <taxon>Eukaryota</taxon>
        <taxon>Metazoa</taxon>
        <taxon>Spiralia</taxon>
        <taxon>Gnathifera</taxon>
        <taxon>Rotifera</taxon>
        <taxon>Eurotatoria</taxon>
        <taxon>Monogononta</taxon>
        <taxon>Pseudotrocha</taxon>
        <taxon>Ploima</taxon>
        <taxon>Brachionidae</taxon>
        <taxon>Brachionus</taxon>
    </lineage>
</organism>
<dbReference type="InterPro" id="IPR029063">
    <property type="entry name" value="SAM-dependent_MTases_sf"/>
</dbReference>
<evidence type="ECO:0000313" key="4">
    <source>
        <dbReference type="Proteomes" id="UP000663879"/>
    </source>
</evidence>
<sequence length="314" mass="36841">MYSNLLFFLIFIVLLTIILSTLRSDKKTIFRIRPLWTPTNENHYCQDDFWSDIFKVSKHQEKIKPEILLQTIKFMIQEVNEEDPKLIEFVKTLIDPPSNQPRNLTDQNKKDFSQKGQSIYLDELFKGMKNGFIIEAGAFDGEMFSNSLFFEIERNWNGILIEPVPFLYESILNKNRKMYKINACIANKKPMIAKFKIASLPSYSGRDSEMDEKHQNRVGKEFDYIYVPCFSLKTILKAINVTKVDLFSLDLEGGEWDVLSSLDLKTIDFRSFVIEHNNYTDRIDKMTSYLNSNSYNLTRKGEIDLFFVKSDFKP</sequence>
<gene>
    <name evidence="3" type="ORF">OXX778_LOCUS13130</name>
</gene>
<dbReference type="EMBL" id="CAJNOC010002473">
    <property type="protein sequence ID" value="CAF0935361.1"/>
    <property type="molecule type" value="Genomic_DNA"/>
</dbReference>
<accession>A0A814C100</accession>
<dbReference type="Gene3D" id="3.40.50.150">
    <property type="entry name" value="Vaccinia Virus protein VP39"/>
    <property type="match status" value="1"/>
</dbReference>
<dbReference type="GO" id="GO:0006888">
    <property type="term" value="P:endoplasmic reticulum to Golgi vesicle-mediated transport"/>
    <property type="evidence" value="ECO:0007669"/>
    <property type="project" value="TreeGrafter"/>
</dbReference>